<comment type="similarity">
    <text evidence="1">Belongs to the ParB family.</text>
</comment>
<protein>
    <submittedName>
        <fullName evidence="5">ParB family chromosome partitioning protein</fullName>
    </submittedName>
</protein>
<dbReference type="OrthoDB" id="9802051at2"/>
<dbReference type="Pfam" id="PF23552">
    <property type="entry name" value="ParB_C"/>
    <property type="match status" value="1"/>
</dbReference>
<dbReference type="FunFam" id="3.90.1530.30:FF:000001">
    <property type="entry name" value="Chromosome partitioning protein ParB"/>
    <property type="match status" value="1"/>
</dbReference>
<dbReference type="RefSeq" id="WP_132871355.1">
    <property type="nucleotide sequence ID" value="NZ_JAJUHT010000002.1"/>
</dbReference>
<evidence type="ECO:0000313" key="5">
    <source>
        <dbReference type="EMBL" id="TCK61787.1"/>
    </source>
</evidence>
<dbReference type="SUPFAM" id="SSF109709">
    <property type="entry name" value="KorB DNA-binding domain-like"/>
    <property type="match status" value="1"/>
</dbReference>
<reference evidence="5 6" key="1">
    <citation type="submission" date="2019-03" db="EMBL/GenBank/DDBJ databases">
        <title>Genomic Encyclopedia of Type Strains, Phase IV (KMG-IV): sequencing the most valuable type-strain genomes for metagenomic binning, comparative biology and taxonomic classification.</title>
        <authorList>
            <person name="Goeker M."/>
        </authorList>
    </citation>
    <scope>NUCLEOTIDE SEQUENCE [LARGE SCALE GENOMIC DNA]</scope>
    <source>
        <strain evidence="5 6">DSM 24984</strain>
    </source>
</reference>
<dbReference type="SMART" id="SM00470">
    <property type="entry name" value="ParB"/>
    <property type="match status" value="1"/>
</dbReference>
<dbReference type="FunFam" id="1.10.10.2830:FF:000001">
    <property type="entry name" value="Chromosome partitioning protein ParB"/>
    <property type="match status" value="1"/>
</dbReference>
<gene>
    <name evidence="5" type="ORF">C8D98_0293</name>
</gene>
<accession>A0A4R1KCC4</accession>
<name>A0A4R1KCC4_9BACT</name>
<dbReference type="NCBIfam" id="TIGR00180">
    <property type="entry name" value="parB_part"/>
    <property type="match status" value="1"/>
</dbReference>
<dbReference type="PANTHER" id="PTHR33375">
    <property type="entry name" value="CHROMOSOME-PARTITIONING PROTEIN PARB-RELATED"/>
    <property type="match status" value="1"/>
</dbReference>
<dbReference type="GO" id="GO:0005694">
    <property type="term" value="C:chromosome"/>
    <property type="evidence" value="ECO:0007669"/>
    <property type="project" value="TreeGrafter"/>
</dbReference>
<dbReference type="GO" id="GO:0045881">
    <property type="term" value="P:positive regulation of sporulation resulting in formation of a cellular spore"/>
    <property type="evidence" value="ECO:0007669"/>
    <property type="project" value="TreeGrafter"/>
</dbReference>
<keyword evidence="3" id="KW-0238">DNA-binding</keyword>
<dbReference type="GO" id="GO:0007059">
    <property type="term" value="P:chromosome segregation"/>
    <property type="evidence" value="ECO:0007669"/>
    <property type="project" value="UniProtKB-KW"/>
</dbReference>
<dbReference type="InterPro" id="IPR057240">
    <property type="entry name" value="ParB_dimer_C"/>
</dbReference>
<evidence type="ECO:0000256" key="2">
    <source>
        <dbReference type="ARBA" id="ARBA00022829"/>
    </source>
</evidence>
<dbReference type="GO" id="GO:0003677">
    <property type="term" value="F:DNA binding"/>
    <property type="evidence" value="ECO:0007669"/>
    <property type="project" value="UniProtKB-KW"/>
</dbReference>
<comment type="caution">
    <text evidence="5">The sequence shown here is derived from an EMBL/GenBank/DDBJ whole genome shotgun (WGS) entry which is preliminary data.</text>
</comment>
<organism evidence="5 6">
    <name type="scientific">Seleniivibrio woodruffii</name>
    <dbReference type="NCBI Taxonomy" id="1078050"/>
    <lineage>
        <taxon>Bacteria</taxon>
        <taxon>Pseudomonadati</taxon>
        <taxon>Deferribacterota</taxon>
        <taxon>Deferribacteres</taxon>
        <taxon>Deferribacterales</taxon>
        <taxon>Geovibrionaceae</taxon>
        <taxon>Seleniivibrio</taxon>
    </lineage>
</organism>
<dbReference type="EMBL" id="SMGG01000003">
    <property type="protein sequence ID" value="TCK61787.1"/>
    <property type="molecule type" value="Genomic_DNA"/>
</dbReference>
<dbReference type="InterPro" id="IPR041468">
    <property type="entry name" value="HTH_ParB/Spo0J"/>
</dbReference>
<dbReference type="PANTHER" id="PTHR33375:SF1">
    <property type="entry name" value="CHROMOSOME-PARTITIONING PROTEIN PARB-RELATED"/>
    <property type="match status" value="1"/>
</dbReference>
<dbReference type="Pfam" id="PF02195">
    <property type="entry name" value="ParB_N"/>
    <property type="match status" value="1"/>
</dbReference>
<dbReference type="InterPro" id="IPR050336">
    <property type="entry name" value="Chromosome_partition/occlusion"/>
</dbReference>
<dbReference type="InterPro" id="IPR003115">
    <property type="entry name" value="ParB_N"/>
</dbReference>
<keyword evidence="2" id="KW-0159">Chromosome partition</keyword>
<feature type="domain" description="ParB-like N-terminal" evidence="4">
    <location>
        <begin position="25"/>
        <end position="115"/>
    </location>
</feature>
<evidence type="ECO:0000259" key="4">
    <source>
        <dbReference type="SMART" id="SM00470"/>
    </source>
</evidence>
<evidence type="ECO:0000256" key="1">
    <source>
        <dbReference type="ARBA" id="ARBA00006295"/>
    </source>
</evidence>
<dbReference type="AlphaFoldDB" id="A0A4R1KCC4"/>
<evidence type="ECO:0000313" key="6">
    <source>
        <dbReference type="Proteomes" id="UP000294614"/>
    </source>
</evidence>
<evidence type="ECO:0000256" key="3">
    <source>
        <dbReference type="ARBA" id="ARBA00023125"/>
    </source>
</evidence>
<dbReference type="SUPFAM" id="SSF110849">
    <property type="entry name" value="ParB/Sulfiredoxin"/>
    <property type="match status" value="1"/>
</dbReference>
<dbReference type="Pfam" id="PF17762">
    <property type="entry name" value="HTH_ParB"/>
    <property type="match status" value="1"/>
</dbReference>
<sequence length="280" mass="31610">MKKTTLGKGLESLIPKADKPRSMVNEIDITEIYPNPDQPRKIFDEEALAELTDSIRRNGIIQPIVLAKAEDGYVIIAGERRWRAAGLAGLRRVPAVVREITRESEQMELALIENIQREDLGALELARAYKNLMETHGYRQEDVAEVVGKSRSAVANTIRLLGLPSRVIEALELKQITEGHARCLIGLDEKKAVEILIKIIENNLSVRETEKLASKKEKPEVEKAQPSENVFLLSLKSEMEEFFKTQVEIKSRKDGGTIEIKYTNNDELDRIIKTIRGELS</sequence>
<dbReference type="CDD" id="cd16393">
    <property type="entry name" value="SPO0J_N"/>
    <property type="match status" value="1"/>
</dbReference>
<dbReference type="InterPro" id="IPR004437">
    <property type="entry name" value="ParB/RepB/Spo0J"/>
</dbReference>
<proteinExistence type="inferred from homology"/>
<keyword evidence="6" id="KW-1185">Reference proteome</keyword>
<dbReference type="Gene3D" id="1.10.10.2830">
    <property type="match status" value="1"/>
</dbReference>
<dbReference type="Gene3D" id="3.90.1530.30">
    <property type="match status" value="1"/>
</dbReference>
<dbReference type="Proteomes" id="UP000294614">
    <property type="component" value="Unassembled WGS sequence"/>
</dbReference>
<dbReference type="InterPro" id="IPR036086">
    <property type="entry name" value="ParB/Sulfiredoxin_sf"/>
</dbReference>